<evidence type="ECO:0000256" key="4">
    <source>
        <dbReference type="ARBA" id="ARBA00023163"/>
    </source>
</evidence>
<keyword evidence="4" id="KW-0804">Transcription</keyword>
<reference evidence="6" key="1">
    <citation type="submission" date="2022-07" db="EMBL/GenBank/DDBJ databases">
        <title>Complete genome sequence of Salinispirillum sp. LH10-3-1 capable of multiple carbohydrate inversion isolated from a soda lake.</title>
        <authorList>
            <person name="Liu J."/>
            <person name="Zhai Y."/>
            <person name="Zhang H."/>
            <person name="Yang H."/>
            <person name="Qu J."/>
            <person name="Li J."/>
        </authorList>
    </citation>
    <scope>NUCLEOTIDE SEQUENCE</scope>
    <source>
        <strain evidence="6">LH 10-3-1</strain>
    </source>
</reference>
<sequence length="407" mass="44689">MPDQTPNLRHLRAFQEVALAHSISAAAERVFLSQSALTQAIAKLEAAVGCLLFHRRHNGLFLTEEGKLFAKRVQRCLSLLQQGVRDAMRVGEKKQADRRGGGEPALLLTNVHLRALLALQHAPSYSGAARSIGLSQPAVYRAARDLEDSLNLLLFEKTSVGVALTRAAERLTRYTRLALKEITQGYDELSSLSGTDSTTIVVGSMPLARTYILPSAINRITQLKPDLRISVVEGPYDDLLHRLLYGEVDLLIGALRDPAPTNDVVQEALFDTSISVVGRNGHPLAARTGLTVADLKGYRWVVPRSGTPARSQFDRVFVDADPDVLHGLVECSSQIVVRELLTGSDRLTFISSHQIQHEQEEGILTVLDTDIPATRRPIGLTLRTGWHPTPTQRLFVSIIKSLSEQVS</sequence>
<dbReference type="Pfam" id="PF03466">
    <property type="entry name" value="LysR_substrate"/>
    <property type="match status" value="1"/>
</dbReference>
<dbReference type="SUPFAM" id="SSF46785">
    <property type="entry name" value="Winged helix' DNA-binding domain"/>
    <property type="match status" value="2"/>
</dbReference>
<dbReference type="PANTHER" id="PTHR30126:SF98">
    <property type="entry name" value="HTH-TYPE TRANSCRIPTIONAL ACTIVATOR BAUR"/>
    <property type="match status" value="1"/>
</dbReference>
<dbReference type="Gene3D" id="1.10.10.10">
    <property type="entry name" value="Winged helix-like DNA-binding domain superfamily/Winged helix DNA-binding domain"/>
    <property type="match status" value="2"/>
</dbReference>
<dbReference type="AlphaFoldDB" id="A0AB38YGN5"/>
<comment type="similarity">
    <text evidence="1">Belongs to the LysR transcriptional regulatory family.</text>
</comment>
<proteinExistence type="inferred from homology"/>
<keyword evidence="3" id="KW-0238">DNA-binding</keyword>
<evidence type="ECO:0000256" key="3">
    <source>
        <dbReference type="ARBA" id="ARBA00023125"/>
    </source>
</evidence>
<dbReference type="GO" id="GO:0003700">
    <property type="term" value="F:DNA-binding transcription factor activity"/>
    <property type="evidence" value="ECO:0007669"/>
    <property type="project" value="InterPro"/>
</dbReference>
<dbReference type="SUPFAM" id="SSF53850">
    <property type="entry name" value="Periplasmic binding protein-like II"/>
    <property type="match status" value="1"/>
</dbReference>
<dbReference type="PROSITE" id="PS50931">
    <property type="entry name" value="HTH_LYSR"/>
    <property type="match status" value="2"/>
</dbReference>
<keyword evidence="2" id="KW-0805">Transcription regulation</keyword>
<evidence type="ECO:0000313" key="6">
    <source>
        <dbReference type="EMBL" id="WLD58463.1"/>
    </source>
</evidence>
<dbReference type="GO" id="GO:0000976">
    <property type="term" value="F:transcription cis-regulatory region binding"/>
    <property type="evidence" value="ECO:0007669"/>
    <property type="project" value="TreeGrafter"/>
</dbReference>
<evidence type="ECO:0000256" key="1">
    <source>
        <dbReference type="ARBA" id="ARBA00009437"/>
    </source>
</evidence>
<feature type="domain" description="HTH lysR-type" evidence="5">
    <location>
        <begin position="112"/>
        <end position="165"/>
    </location>
</feature>
<evidence type="ECO:0000256" key="2">
    <source>
        <dbReference type="ARBA" id="ARBA00023015"/>
    </source>
</evidence>
<organism evidence="6">
    <name type="scientific">Salinispirillum sp. LH 10-3-1</name>
    <dbReference type="NCBI Taxonomy" id="2952525"/>
    <lineage>
        <taxon>Bacteria</taxon>
        <taxon>Pseudomonadati</taxon>
        <taxon>Pseudomonadota</taxon>
        <taxon>Gammaproteobacteria</taxon>
        <taxon>Oceanospirillales</taxon>
        <taxon>Saccharospirillaceae</taxon>
        <taxon>Salinispirillum</taxon>
    </lineage>
</organism>
<dbReference type="PRINTS" id="PR00039">
    <property type="entry name" value="HTHLYSR"/>
</dbReference>
<accession>A0AB38YGN5</accession>
<dbReference type="EMBL" id="CP101717">
    <property type="protein sequence ID" value="WLD58463.1"/>
    <property type="molecule type" value="Genomic_DNA"/>
</dbReference>
<dbReference type="PANTHER" id="PTHR30126">
    <property type="entry name" value="HTH-TYPE TRANSCRIPTIONAL REGULATOR"/>
    <property type="match status" value="1"/>
</dbReference>
<dbReference type="InterPro" id="IPR036388">
    <property type="entry name" value="WH-like_DNA-bd_sf"/>
</dbReference>
<dbReference type="InterPro" id="IPR036390">
    <property type="entry name" value="WH_DNA-bd_sf"/>
</dbReference>
<feature type="domain" description="HTH lysR-type" evidence="5">
    <location>
        <begin position="6"/>
        <end position="63"/>
    </location>
</feature>
<name>A0AB38YGN5_9GAMM</name>
<dbReference type="Gene3D" id="3.40.190.10">
    <property type="entry name" value="Periplasmic binding protein-like II"/>
    <property type="match status" value="2"/>
</dbReference>
<evidence type="ECO:0000259" key="5">
    <source>
        <dbReference type="PROSITE" id="PS50931"/>
    </source>
</evidence>
<dbReference type="InterPro" id="IPR005119">
    <property type="entry name" value="LysR_subst-bd"/>
</dbReference>
<dbReference type="RefSeq" id="WP_304995748.1">
    <property type="nucleotide sequence ID" value="NZ_CP101717.1"/>
</dbReference>
<dbReference type="Pfam" id="PF00126">
    <property type="entry name" value="HTH_1"/>
    <property type="match status" value="2"/>
</dbReference>
<dbReference type="FunFam" id="1.10.10.10:FF:000001">
    <property type="entry name" value="LysR family transcriptional regulator"/>
    <property type="match status" value="1"/>
</dbReference>
<gene>
    <name evidence="6" type="ORF">NFC81_01385</name>
</gene>
<dbReference type="InterPro" id="IPR000847">
    <property type="entry name" value="LysR_HTH_N"/>
</dbReference>
<protein>
    <submittedName>
        <fullName evidence="6">LysR family transcriptional regulator</fullName>
    </submittedName>
</protein>